<evidence type="ECO:0000256" key="6">
    <source>
        <dbReference type="ARBA" id="ARBA00022801"/>
    </source>
</evidence>
<protein>
    <recommendedName>
        <fullName evidence="21">Dicer-like protein 1</fullName>
    </recommendedName>
</protein>
<evidence type="ECO:0000259" key="14">
    <source>
        <dbReference type="PROSITE" id="PS50137"/>
    </source>
</evidence>
<dbReference type="SUPFAM" id="SSF69065">
    <property type="entry name" value="RNase III domain-like"/>
    <property type="match status" value="2"/>
</dbReference>
<dbReference type="GO" id="GO:0031047">
    <property type="term" value="P:regulatory ncRNA-mediated gene silencing"/>
    <property type="evidence" value="ECO:0007669"/>
    <property type="project" value="UniProtKB-ARBA"/>
</dbReference>
<evidence type="ECO:0008006" key="21">
    <source>
        <dbReference type="Google" id="ProtNLM"/>
    </source>
</evidence>
<dbReference type="Pfam" id="PF00270">
    <property type="entry name" value="DEAD"/>
    <property type="match status" value="1"/>
</dbReference>
<comment type="caution">
    <text evidence="19">The sequence shown here is derived from an EMBL/GenBank/DDBJ whole genome shotgun (WGS) entry which is preliminary data.</text>
</comment>
<evidence type="ECO:0000313" key="19">
    <source>
        <dbReference type="EMBL" id="TPX32589.1"/>
    </source>
</evidence>
<dbReference type="InterPro" id="IPR001650">
    <property type="entry name" value="Helicase_C-like"/>
</dbReference>
<reference evidence="19 20" key="1">
    <citation type="journal article" date="2019" name="Sci. Rep.">
        <title>Comparative genomics of chytrid fungi reveal insights into the obligate biotrophic and pathogenic lifestyle of Synchytrium endobioticum.</title>
        <authorList>
            <person name="van de Vossenberg B.T.L.H."/>
            <person name="Warris S."/>
            <person name="Nguyen H.D.T."/>
            <person name="van Gent-Pelzer M.P.E."/>
            <person name="Joly D.L."/>
            <person name="van de Geest H.C."/>
            <person name="Bonants P.J.M."/>
            <person name="Smith D.S."/>
            <person name="Levesque C.A."/>
            <person name="van der Lee T.A.J."/>
        </authorList>
    </citation>
    <scope>NUCLEOTIDE SEQUENCE [LARGE SCALE GENOMIC DNA]</scope>
    <source>
        <strain evidence="19 20">JEL517</strain>
    </source>
</reference>
<evidence type="ECO:0000256" key="7">
    <source>
        <dbReference type="ARBA" id="ARBA00022806"/>
    </source>
</evidence>
<accession>A0A507C0L1</accession>
<evidence type="ECO:0000256" key="5">
    <source>
        <dbReference type="ARBA" id="ARBA00022741"/>
    </source>
</evidence>
<dbReference type="GO" id="GO:0003723">
    <property type="term" value="F:RNA binding"/>
    <property type="evidence" value="ECO:0007669"/>
    <property type="project" value="UniProtKB-UniRule"/>
</dbReference>
<proteinExistence type="inferred from homology"/>
<keyword evidence="10 12" id="KW-0694">RNA-binding</keyword>
<dbReference type="CDD" id="cd18034">
    <property type="entry name" value="DEXHc_dicer"/>
    <property type="match status" value="1"/>
</dbReference>
<dbReference type="GeneID" id="42005531"/>
<evidence type="ECO:0000256" key="11">
    <source>
        <dbReference type="ARBA" id="ARBA00023211"/>
    </source>
</evidence>
<keyword evidence="5" id="KW-0547">Nucleotide-binding</keyword>
<dbReference type="PROSITE" id="PS51192">
    <property type="entry name" value="HELICASE_ATP_BIND_1"/>
    <property type="match status" value="1"/>
</dbReference>
<comment type="cofactor">
    <cofactor evidence="1">
        <name>Mn(2+)</name>
        <dbReference type="ChEBI" id="CHEBI:29035"/>
    </cofactor>
</comment>
<feature type="region of interest" description="Disordered" evidence="13">
    <location>
        <begin position="1506"/>
        <end position="1578"/>
    </location>
</feature>
<dbReference type="InterPro" id="IPR038248">
    <property type="entry name" value="Dicer_dimer_sf"/>
</dbReference>
<dbReference type="Pfam" id="PF00636">
    <property type="entry name" value="Ribonuclease_3"/>
    <property type="match status" value="2"/>
</dbReference>
<dbReference type="GO" id="GO:0006396">
    <property type="term" value="P:RNA processing"/>
    <property type="evidence" value="ECO:0007669"/>
    <property type="project" value="InterPro"/>
</dbReference>
<dbReference type="EMBL" id="QEAO01000028">
    <property type="protein sequence ID" value="TPX32589.1"/>
    <property type="molecule type" value="Genomic_DNA"/>
</dbReference>
<comment type="cofactor">
    <cofactor evidence="2">
        <name>Mg(2+)</name>
        <dbReference type="ChEBI" id="CHEBI:18420"/>
    </cofactor>
</comment>
<feature type="domain" description="Helicase C-terminal" evidence="17">
    <location>
        <begin position="398"/>
        <end position="571"/>
    </location>
</feature>
<dbReference type="RefSeq" id="XP_031023767.1">
    <property type="nucleotide sequence ID" value="XM_031170234.1"/>
</dbReference>
<dbReference type="PROSITE" id="PS51194">
    <property type="entry name" value="HELICASE_CTER"/>
    <property type="match status" value="1"/>
</dbReference>
<keyword evidence="9" id="KW-0460">Magnesium</keyword>
<evidence type="ECO:0000259" key="17">
    <source>
        <dbReference type="PROSITE" id="PS51194"/>
    </source>
</evidence>
<feature type="domain" description="Helicase ATP-binding" evidence="16">
    <location>
        <begin position="58"/>
        <end position="241"/>
    </location>
</feature>
<keyword evidence="8" id="KW-0067">ATP-binding</keyword>
<name>A0A507C0L1_9FUNG</name>
<sequence>MQHAPIELPFFLTKGLPLPKVLNGASPHQVNSNAASNANIDDASTKVRQSPRSYQLELFEEAKKNNIIAVLDTGTGKTMIASLLVKHYVGLQRDAEKENPETVRRIAFFMVPTNPLAFQQKKQLEIMVKRVEIVVGESKKGKNKKSWEELLEAYDVIVCTPAILKNALEFGYLTMNQALLLVFDEAHHAIGHADYAIIMQKHYPNLTDETAHKPRVLGLTASPVTRETDDPVKAVEALENQLKSVARTIMWETQSGYEHLGKPHAVTKIIYKAAPQELPQSELMRTLKDLVKSPPQDLDLPGDLRFKLQDRIIPDLEMHILRTLGVHACDRAIEAMAHTCHRKSLSAIPFSKLGLEDLLEGDAVQDDEEEQVAQTSLLARLGHLFPGPHASGDLLSDKVKMLFSLLYNDYRDDRDFSGIIFRRDVADRLAELIRHEKKLSFLRVGVLKGHGKGANYKSSEGVDAKVAHQYRIVEEFWKNNVNLLVATAIAEEGLDIPACKLVVRFDIGRGALKLGSLIQSRGRARKENSKFCLMVEENHPEDNSYPVSLQQKEKAQRGHLYKMCTQNSVLARWHQIELQQAEEREMDLYAEEVYKIPATGAVLHSTSAISLLNRLCQIISEVEGYEWSSSWTYELVASQFYATVTLPGTLPREIRVHRGGPADRIATAQRLACRNAIIALHKEQYFDDNLQPVREDPRQRLQRVDDDKAALANDLNSLRGRRKRRSYQKIVPADMEVPWQEVPGGRYVWLSVPYTVSAGQRREMYRVGIITRRRPVDGIQFSLWPDQREVMMTVIPNATSMIVNDEQWDAVKKFHVYLMSSFLKDALELELDHAYFCIPLIWQNNTPVIDWTRLLEIANYNPAAHDHLLYAQDIVGRMVVDRSYYRRQFAVTDLVNPDSSESFKEKYAAVVKKYKGSGQFKYRTIKPIQPILYGNRLEIHRRINLLQDVKVEQIKDAKQYRTTSLLPEYCEVHPFTQKDFYDTNRVPSILFYFELFCIAHDTQKRLSLSAPVGSVLQALSAPQTGLPHNYERLETLGDSFLKLAINLQLFARFPNRDEGHLSMRTNYAVSNYQLFQRASNKEIPNVIISATLSRSTWRPFGSGPGRWDEREKLRIERSGKNPIKIYPRPGTQILSDKQVADVMEGLLGAAVITGNPETQGVEAGAKTMKAIYDDVIEEDWTKFSNLIQKRTPTKDGSWKDAAGMVTLVDEVQEFIGYKFNSPGWLIEALTHATAADAKFNSYQRLEFLGDAVLGYLAVRYFFYAYHEADPAQLSDCKDASVCNSFLANIAVSASMQTWLRHMSAPLSHGLQSYKDELIASRDRANSLSQQGGNRVLQQDVRGDTDDALRYWEDLDTPKAASDMVEAILGAVFVDSKLSTNAVWKVMQKIWLPWVEVYIKPTTVKRIALRVLSEELLKLGCVEHKVKTYVEGPRQFVARVFIHGRVFAEGRSEMRKKANTDAANAALDILTKSLEAWQGWCTCQGDALEAGVYVQGQRQDWANGVTTATTTMNGGSSSNGSNGVNGVSHIGQNGSSNSETDDGSESDDDEDGVPVVVRRDEIPSLRILPEGDEGYDEHDHQYTQMGQVEADGGEVVGV</sequence>
<dbReference type="PANTHER" id="PTHR14950">
    <property type="entry name" value="DICER-RELATED"/>
    <property type="match status" value="1"/>
</dbReference>
<dbReference type="Pfam" id="PF00271">
    <property type="entry name" value="Helicase_C"/>
    <property type="match status" value="1"/>
</dbReference>
<dbReference type="Proteomes" id="UP000319731">
    <property type="component" value="Unassembled WGS sequence"/>
</dbReference>
<evidence type="ECO:0000256" key="10">
    <source>
        <dbReference type="ARBA" id="ARBA00022884"/>
    </source>
</evidence>
<evidence type="ECO:0000256" key="9">
    <source>
        <dbReference type="ARBA" id="ARBA00022842"/>
    </source>
</evidence>
<gene>
    <name evidence="19" type="ORF">SmJEL517_g04306</name>
</gene>
<dbReference type="PROSITE" id="PS50142">
    <property type="entry name" value="RNASE_3_2"/>
    <property type="match status" value="2"/>
</dbReference>
<comment type="similarity">
    <text evidence="12">Belongs to the helicase family. Dicer subfamily.</text>
</comment>
<dbReference type="CDD" id="cd00593">
    <property type="entry name" value="RIBOc"/>
    <property type="match status" value="2"/>
</dbReference>
<dbReference type="STRING" id="1806994.A0A507C0L1"/>
<dbReference type="GO" id="GO:0004525">
    <property type="term" value="F:ribonuclease III activity"/>
    <property type="evidence" value="ECO:0007669"/>
    <property type="project" value="InterPro"/>
</dbReference>
<dbReference type="InterPro" id="IPR014720">
    <property type="entry name" value="dsRBD_dom"/>
</dbReference>
<dbReference type="PANTHER" id="PTHR14950:SF37">
    <property type="entry name" value="ENDORIBONUCLEASE DICER"/>
    <property type="match status" value="1"/>
</dbReference>
<evidence type="ECO:0000259" key="15">
    <source>
        <dbReference type="PROSITE" id="PS50142"/>
    </source>
</evidence>
<dbReference type="InterPro" id="IPR027417">
    <property type="entry name" value="P-loop_NTPase"/>
</dbReference>
<feature type="domain" description="RNase III" evidence="15">
    <location>
        <begin position="1208"/>
        <end position="1376"/>
    </location>
</feature>
<evidence type="ECO:0000256" key="4">
    <source>
        <dbReference type="ARBA" id="ARBA00022737"/>
    </source>
</evidence>
<keyword evidence="6" id="KW-0378">Hydrolase</keyword>
<dbReference type="OrthoDB" id="416741at2759"/>
<keyword evidence="11" id="KW-0464">Manganese</keyword>
<keyword evidence="3" id="KW-0479">Metal-binding</keyword>
<keyword evidence="7" id="KW-0347">Helicase</keyword>
<feature type="compositionally biased region" description="Low complexity" evidence="13">
    <location>
        <begin position="1506"/>
        <end position="1537"/>
    </location>
</feature>
<evidence type="ECO:0000256" key="3">
    <source>
        <dbReference type="ARBA" id="ARBA00022723"/>
    </source>
</evidence>
<dbReference type="Gene3D" id="3.30.160.380">
    <property type="entry name" value="Dicer dimerisation domain"/>
    <property type="match status" value="1"/>
</dbReference>
<dbReference type="InterPro" id="IPR011545">
    <property type="entry name" value="DEAD/DEAH_box_helicase_dom"/>
</dbReference>
<feature type="domain" description="RNase III" evidence="15">
    <location>
        <begin position="1017"/>
        <end position="1155"/>
    </location>
</feature>
<keyword evidence="20" id="KW-1185">Reference proteome</keyword>
<keyword evidence="4" id="KW-0677">Repeat</keyword>
<dbReference type="SUPFAM" id="SSF52540">
    <property type="entry name" value="P-loop containing nucleoside triphosphate hydrolases"/>
    <property type="match status" value="1"/>
</dbReference>
<dbReference type="InterPro" id="IPR005034">
    <property type="entry name" value="Dicer_dimerisation"/>
</dbReference>
<dbReference type="SMART" id="SM00487">
    <property type="entry name" value="DEXDc"/>
    <property type="match status" value="1"/>
</dbReference>
<dbReference type="GO" id="GO:0046872">
    <property type="term" value="F:metal ion binding"/>
    <property type="evidence" value="ECO:0007669"/>
    <property type="project" value="UniProtKB-KW"/>
</dbReference>
<dbReference type="Gene3D" id="1.10.1520.10">
    <property type="entry name" value="Ribonuclease III domain"/>
    <property type="match status" value="2"/>
</dbReference>
<dbReference type="Gene3D" id="3.40.50.300">
    <property type="entry name" value="P-loop containing nucleotide triphosphate hydrolases"/>
    <property type="match status" value="2"/>
</dbReference>
<evidence type="ECO:0000256" key="13">
    <source>
        <dbReference type="SAM" id="MobiDB-lite"/>
    </source>
</evidence>
<evidence type="ECO:0000256" key="8">
    <source>
        <dbReference type="ARBA" id="ARBA00022840"/>
    </source>
</evidence>
<evidence type="ECO:0000256" key="2">
    <source>
        <dbReference type="ARBA" id="ARBA00001946"/>
    </source>
</evidence>
<dbReference type="SMART" id="SM00490">
    <property type="entry name" value="HELICc"/>
    <property type="match status" value="1"/>
</dbReference>
<dbReference type="PROSITE" id="PS00517">
    <property type="entry name" value="RNASE_3_1"/>
    <property type="match status" value="1"/>
</dbReference>
<organism evidence="19 20">
    <name type="scientific">Synchytrium microbalum</name>
    <dbReference type="NCBI Taxonomy" id="1806994"/>
    <lineage>
        <taxon>Eukaryota</taxon>
        <taxon>Fungi</taxon>
        <taxon>Fungi incertae sedis</taxon>
        <taxon>Chytridiomycota</taxon>
        <taxon>Chytridiomycota incertae sedis</taxon>
        <taxon>Chytridiomycetes</taxon>
        <taxon>Synchytriales</taxon>
        <taxon>Synchytriaceae</taxon>
        <taxon>Synchytrium</taxon>
    </lineage>
</organism>
<dbReference type="PROSITE" id="PS51327">
    <property type="entry name" value="DICER_DSRBF"/>
    <property type="match status" value="1"/>
</dbReference>
<dbReference type="SUPFAM" id="SSF54768">
    <property type="entry name" value="dsRNA-binding domain-like"/>
    <property type="match status" value="1"/>
</dbReference>
<evidence type="ECO:0000256" key="12">
    <source>
        <dbReference type="PROSITE-ProRule" id="PRU00657"/>
    </source>
</evidence>
<evidence type="ECO:0000313" key="20">
    <source>
        <dbReference type="Proteomes" id="UP000319731"/>
    </source>
</evidence>
<feature type="domain" description="DRBM" evidence="14">
    <location>
        <begin position="1433"/>
        <end position="1471"/>
    </location>
</feature>
<dbReference type="InterPro" id="IPR014001">
    <property type="entry name" value="Helicase_ATP-bd"/>
</dbReference>
<dbReference type="InterPro" id="IPR036389">
    <property type="entry name" value="RNase_III_sf"/>
</dbReference>
<dbReference type="Pfam" id="PF03368">
    <property type="entry name" value="Dicer_dimer"/>
    <property type="match status" value="1"/>
</dbReference>
<evidence type="ECO:0000256" key="1">
    <source>
        <dbReference type="ARBA" id="ARBA00001936"/>
    </source>
</evidence>
<dbReference type="GO" id="GO:0005524">
    <property type="term" value="F:ATP binding"/>
    <property type="evidence" value="ECO:0007669"/>
    <property type="project" value="UniProtKB-KW"/>
</dbReference>
<dbReference type="GO" id="GO:0004386">
    <property type="term" value="F:helicase activity"/>
    <property type="evidence" value="ECO:0007669"/>
    <property type="project" value="UniProtKB-KW"/>
</dbReference>
<dbReference type="InterPro" id="IPR000999">
    <property type="entry name" value="RNase_III_dom"/>
</dbReference>
<feature type="compositionally biased region" description="Acidic residues" evidence="13">
    <location>
        <begin position="1538"/>
        <end position="1551"/>
    </location>
</feature>
<feature type="domain" description="Dicer dsRNA-binding fold" evidence="18">
    <location>
        <begin position="608"/>
        <end position="700"/>
    </location>
</feature>
<dbReference type="SMART" id="SM00535">
    <property type="entry name" value="RIBOc"/>
    <property type="match status" value="2"/>
</dbReference>
<evidence type="ECO:0000259" key="16">
    <source>
        <dbReference type="PROSITE" id="PS51192"/>
    </source>
</evidence>
<dbReference type="PROSITE" id="PS50137">
    <property type="entry name" value="DS_RBD"/>
    <property type="match status" value="1"/>
</dbReference>
<evidence type="ECO:0000259" key="18">
    <source>
        <dbReference type="PROSITE" id="PS51327"/>
    </source>
</evidence>